<sequence>MESPSQKDLDDPLHHGILHLKSTEVTPLQQGKHVTQQLEELIKSRKNVTEIVSAPDNVISFYQEIFPEVATANDLGRSTPEAMGQLENNTVAIEIDEGPTLLPHEEKYDIYIGGPAALCSASIQSKSPEAKNVLYIHDGYRGASNWKGSASYIHMNEAVPIYYTKKKTFVHAFYHSLRRYFLQAQGMDSYIQKYIKSSPHYYRLLIDFPAAMRYPITALKFVLSNQLASIKDIGTLFGIESRFKLPTASYSISKYLIPHALAGYDILKILNPGKDICLKSNDTAKSLMYFEGGHNEADLTYNIMDEIVGTKYFRRRNVSQNEIEEMGFSSDYGGAFVEFFDNGYMLPDADQTLEKMVTENGGQIEEGFHLRKILVKPTDDHQDATATRIVLQNTKTKELITRNVKSLYLSLGPSMSQLKVLPPSEDRTLMNSLFQSSNLLKTMLPMAGGTCTFLVKVDMSIIPESKLESFRTHLTGVSLHIVRLGEKDVYIDGKHFKYFTMLVAGAASINLDRYISPELILNMFESNAKAFLQLGQEGIEYDILSVRSCARGVTSSNSPQFLAPLQNTVMVYGLGGVGMTTMAANALFMKALLALRTDVAEGKITEKEFFNNLKSSNYESIPHFDHPNPFIRDSRKFVNRDLQRTARMLGFPKRHSQANSMVQPFISQGISNNFLKWIQANIPTAYKITKNLVKK</sequence>
<name>A0A069DN25_9CNID</name>
<reference evidence="1" key="1">
    <citation type="journal article" date="2014" name="PLoS Genet.">
        <title>Differential Responses to Wnt and PCP Disruption Predict Expression and Developmental Function of Conserved and Novel Genes in a Cnidarian.</title>
        <authorList>
            <person name="Lapebie P."/>
            <person name="Ruggiero A."/>
            <person name="Barreau C."/>
            <person name="Chevalier S."/>
            <person name="Chang P."/>
            <person name="Dru P."/>
            <person name="Houliston E."/>
            <person name="Momose T."/>
        </authorList>
    </citation>
    <scope>NUCLEOTIDE SEQUENCE</scope>
</reference>
<protein>
    <submittedName>
        <fullName evidence="1">Putative cnidarian restricted protein</fullName>
    </submittedName>
</protein>
<dbReference type="AlphaFoldDB" id="A0A069DN25"/>
<dbReference type="EMBL" id="GBGP01000268">
    <property type="protein sequence ID" value="JAC84927.1"/>
    <property type="molecule type" value="mRNA"/>
</dbReference>
<organism evidence="1">
    <name type="scientific">Clytia hemisphaerica</name>
    <dbReference type="NCBI Taxonomy" id="252671"/>
    <lineage>
        <taxon>Eukaryota</taxon>
        <taxon>Metazoa</taxon>
        <taxon>Cnidaria</taxon>
        <taxon>Hydrozoa</taxon>
        <taxon>Hydroidolina</taxon>
        <taxon>Leptothecata</taxon>
        <taxon>Obeliida</taxon>
        <taxon>Clytiidae</taxon>
        <taxon>Clytia</taxon>
    </lineage>
</organism>
<accession>A0A069DN25</accession>
<evidence type="ECO:0000313" key="1">
    <source>
        <dbReference type="EMBL" id="JAC84927.1"/>
    </source>
</evidence>
<proteinExistence type="evidence at transcript level"/>